<name>A0AAW9RDR4_9GAMM</name>
<dbReference type="CDD" id="cd07989">
    <property type="entry name" value="LPLAT_AGPAT-like"/>
    <property type="match status" value="1"/>
</dbReference>
<keyword evidence="7 9" id="KW-0808">Transferase</keyword>
<keyword evidence="10" id="KW-1133">Transmembrane helix</keyword>
<sequence>MKKLLYWPYQVYVWLVYLPLVAVLTLVFSTLTVITAVLVNDRVASRVFAVTWARLVAWLTPISVTVEGRQNADRKNTYVVVCNHQSQYDIPVVYGWLDLDLKWVMKQELRKIPGIGIGCEKAGHIFVNRRNPREARKAVMQALDRLGDGVGILFFAEGTRSDDGRLLPFKKGAFRLAIEQQLPVLPITITGTRDVLPARTLQLFPGRCTMHIHPPIDTTEMSLQDLDALLSETRAAIASRLTAPDRPADAAAPA</sequence>
<dbReference type="Proteomes" id="UP001359886">
    <property type="component" value="Unassembled WGS sequence"/>
</dbReference>
<keyword evidence="9" id="KW-0444">Lipid biosynthesis</keyword>
<evidence type="ECO:0000256" key="7">
    <source>
        <dbReference type="ARBA" id="ARBA00022679"/>
    </source>
</evidence>
<feature type="domain" description="Phospholipid/glycerol acyltransferase" evidence="11">
    <location>
        <begin position="78"/>
        <end position="192"/>
    </location>
</feature>
<evidence type="ECO:0000256" key="5">
    <source>
        <dbReference type="ARBA" id="ARBA00013211"/>
    </source>
</evidence>
<dbReference type="GO" id="GO:0006654">
    <property type="term" value="P:phosphatidic acid biosynthetic process"/>
    <property type="evidence" value="ECO:0007669"/>
    <property type="project" value="TreeGrafter"/>
</dbReference>
<evidence type="ECO:0000256" key="8">
    <source>
        <dbReference type="ARBA" id="ARBA00023315"/>
    </source>
</evidence>
<dbReference type="PANTHER" id="PTHR10434">
    <property type="entry name" value="1-ACYL-SN-GLYCEROL-3-PHOSPHATE ACYLTRANSFERASE"/>
    <property type="match status" value="1"/>
</dbReference>
<feature type="transmembrane region" description="Helical" evidence="10">
    <location>
        <begin position="12"/>
        <end position="39"/>
    </location>
</feature>
<evidence type="ECO:0000256" key="2">
    <source>
        <dbReference type="ARBA" id="ARBA00004728"/>
    </source>
</evidence>
<keyword evidence="9" id="KW-0594">Phospholipid biosynthesis</keyword>
<comment type="similarity">
    <text evidence="4 9">Belongs to the 1-acyl-sn-glycerol-3-phosphate acyltransferase family.</text>
</comment>
<evidence type="ECO:0000256" key="3">
    <source>
        <dbReference type="ARBA" id="ARBA00005189"/>
    </source>
</evidence>
<dbReference type="EMBL" id="JAZHOG010000007">
    <property type="protein sequence ID" value="MEJ8568252.1"/>
    <property type="molecule type" value="Genomic_DNA"/>
</dbReference>
<dbReference type="GO" id="GO:0003841">
    <property type="term" value="F:1-acylglycerol-3-phosphate O-acyltransferase activity"/>
    <property type="evidence" value="ECO:0007669"/>
    <property type="project" value="UniProtKB-UniRule"/>
</dbReference>
<evidence type="ECO:0000313" key="13">
    <source>
        <dbReference type="Proteomes" id="UP001359886"/>
    </source>
</evidence>
<accession>A0AAW9RDR4</accession>
<comment type="domain">
    <text evidence="9">The HXXXXD motif is essential for acyltransferase activity and may constitute the binding site for the phosphate moiety of the glycerol-3-phosphate.</text>
</comment>
<proteinExistence type="inferred from homology"/>
<dbReference type="Pfam" id="PF01553">
    <property type="entry name" value="Acyltransferase"/>
    <property type="match status" value="1"/>
</dbReference>
<protein>
    <recommendedName>
        <fullName evidence="6 9">1-acyl-sn-glycerol-3-phosphate acyltransferase</fullName>
        <ecNumber evidence="5 9">2.3.1.51</ecNumber>
    </recommendedName>
</protein>
<evidence type="ECO:0000256" key="1">
    <source>
        <dbReference type="ARBA" id="ARBA00001141"/>
    </source>
</evidence>
<evidence type="ECO:0000256" key="4">
    <source>
        <dbReference type="ARBA" id="ARBA00008655"/>
    </source>
</evidence>
<evidence type="ECO:0000256" key="9">
    <source>
        <dbReference type="RuleBase" id="RU361267"/>
    </source>
</evidence>
<comment type="pathway">
    <text evidence="2">Phospholipid metabolism; CDP-diacylglycerol biosynthesis; CDP-diacylglycerol from sn-glycerol 3-phosphate: step 2/3.</text>
</comment>
<keyword evidence="9" id="KW-0443">Lipid metabolism</keyword>
<evidence type="ECO:0000256" key="10">
    <source>
        <dbReference type="SAM" id="Phobius"/>
    </source>
</evidence>
<dbReference type="EC" id="2.3.1.51" evidence="5 9"/>
<dbReference type="NCBIfam" id="TIGR00530">
    <property type="entry name" value="AGP_acyltrn"/>
    <property type="match status" value="1"/>
</dbReference>
<gene>
    <name evidence="12" type="ORF">V3330_11500</name>
</gene>
<comment type="catalytic activity">
    <reaction evidence="1 9">
        <text>a 1-acyl-sn-glycero-3-phosphate + an acyl-CoA = a 1,2-diacyl-sn-glycero-3-phosphate + CoA</text>
        <dbReference type="Rhea" id="RHEA:19709"/>
        <dbReference type="ChEBI" id="CHEBI:57287"/>
        <dbReference type="ChEBI" id="CHEBI:57970"/>
        <dbReference type="ChEBI" id="CHEBI:58342"/>
        <dbReference type="ChEBI" id="CHEBI:58608"/>
        <dbReference type="EC" id="2.3.1.51"/>
    </reaction>
</comment>
<comment type="caution">
    <text evidence="12">The sequence shown here is derived from an EMBL/GenBank/DDBJ whole genome shotgun (WGS) entry which is preliminary data.</text>
</comment>
<dbReference type="RefSeq" id="WP_354695573.1">
    <property type="nucleotide sequence ID" value="NZ_JAZHOG010000007.1"/>
</dbReference>
<keyword evidence="9" id="KW-1208">Phospholipid metabolism</keyword>
<keyword evidence="10" id="KW-0812">Transmembrane</keyword>
<dbReference type="InterPro" id="IPR004552">
    <property type="entry name" value="AGP_acyltrans"/>
</dbReference>
<evidence type="ECO:0000256" key="6">
    <source>
        <dbReference type="ARBA" id="ARBA00016139"/>
    </source>
</evidence>
<keyword evidence="10" id="KW-0472">Membrane</keyword>
<evidence type="ECO:0000313" key="12">
    <source>
        <dbReference type="EMBL" id="MEJ8568252.1"/>
    </source>
</evidence>
<comment type="pathway">
    <text evidence="3">Lipid metabolism.</text>
</comment>
<dbReference type="SMART" id="SM00563">
    <property type="entry name" value="PlsC"/>
    <property type="match status" value="1"/>
</dbReference>
<reference evidence="12 13" key="1">
    <citation type="submission" date="2024-02" db="EMBL/GenBank/DDBJ databases">
        <title>A novel Wenzhouxiangellaceae bacterium, isolated from coastal sediments.</title>
        <authorList>
            <person name="Du Z.-J."/>
            <person name="Ye Y.-Q."/>
            <person name="Zhang X.-Y."/>
        </authorList>
    </citation>
    <scope>NUCLEOTIDE SEQUENCE [LARGE SCALE GENOMIC DNA]</scope>
    <source>
        <strain evidence="12 13">CH-27</strain>
    </source>
</reference>
<dbReference type="PANTHER" id="PTHR10434:SF66">
    <property type="entry name" value="PHOSPHOLIPID_GLYCEROL ACYLTRANSFERASE DOMAIN-CONTAINING PROTEIN"/>
    <property type="match status" value="1"/>
</dbReference>
<dbReference type="InterPro" id="IPR002123">
    <property type="entry name" value="Plipid/glycerol_acylTrfase"/>
</dbReference>
<dbReference type="GO" id="GO:0016020">
    <property type="term" value="C:membrane"/>
    <property type="evidence" value="ECO:0007669"/>
    <property type="project" value="InterPro"/>
</dbReference>
<organism evidence="12 13">
    <name type="scientific">Elongatibacter sediminis</name>
    <dbReference type="NCBI Taxonomy" id="3119006"/>
    <lineage>
        <taxon>Bacteria</taxon>
        <taxon>Pseudomonadati</taxon>
        <taxon>Pseudomonadota</taxon>
        <taxon>Gammaproteobacteria</taxon>
        <taxon>Chromatiales</taxon>
        <taxon>Wenzhouxiangellaceae</taxon>
        <taxon>Elongatibacter</taxon>
    </lineage>
</organism>
<keyword evidence="13" id="KW-1185">Reference proteome</keyword>
<dbReference type="AlphaFoldDB" id="A0AAW9RDR4"/>
<evidence type="ECO:0000259" key="11">
    <source>
        <dbReference type="SMART" id="SM00563"/>
    </source>
</evidence>
<keyword evidence="8 9" id="KW-0012">Acyltransferase</keyword>
<dbReference type="SUPFAM" id="SSF69593">
    <property type="entry name" value="Glycerol-3-phosphate (1)-acyltransferase"/>
    <property type="match status" value="1"/>
</dbReference>